<keyword evidence="4" id="KW-1185">Reference proteome</keyword>
<dbReference type="CDD" id="cd00118">
    <property type="entry name" value="LysM"/>
    <property type="match status" value="3"/>
</dbReference>
<comment type="caution">
    <text evidence="3">The sequence shown here is derived from an EMBL/GenBank/DDBJ whole genome shotgun (WGS) entry which is preliminary data.</text>
</comment>
<evidence type="ECO:0000313" key="4">
    <source>
        <dbReference type="Proteomes" id="UP000243723"/>
    </source>
</evidence>
<dbReference type="AlphaFoldDB" id="A0A2P8AIC1"/>
<feature type="chain" id="PRO_5015140520" evidence="1">
    <location>
        <begin position="20"/>
        <end position="231"/>
    </location>
</feature>
<evidence type="ECO:0000313" key="3">
    <source>
        <dbReference type="EMBL" id="PSK60225.1"/>
    </source>
</evidence>
<protein>
    <submittedName>
        <fullName evidence="3">Histone deacetylase RPD3</fullName>
    </submittedName>
</protein>
<dbReference type="PANTHER" id="PTHR33734">
    <property type="entry name" value="LYSM DOMAIN-CONTAINING GPI-ANCHORED PROTEIN 2"/>
    <property type="match status" value="1"/>
</dbReference>
<name>A0A2P8AIC1_9PEZI</name>
<evidence type="ECO:0000259" key="2">
    <source>
        <dbReference type="PROSITE" id="PS51782"/>
    </source>
</evidence>
<organism evidence="3 4">
    <name type="scientific">Elsinoe australis</name>
    <dbReference type="NCBI Taxonomy" id="40998"/>
    <lineage>
        <taxon>Eukaryota</taxon>
        <taxon>Fungi</taxon>
        <taxon>Dikarya</taxon>
        <taxon>Ascomycota</taxon>
        <taxon>Pezizomycotina</taxon>
        <taxon>Dothideomycetes</taxon>
        <taxon>Dothideomycetidae</taxon>
        <taxon>Myriangiales</taxon>
        <taxon>Elsinoaceae</taxon>
        <taxon>Elsinoe</taxon>
    </lineage>
</organism>
<dbReference type="Pfam" id="PF01476">
    <property type="entry name" value="LysM"/>
    <property type="match status" value="3"/>
</dbReference>
<dbReference type="STRING" id="40998.A0A2P8AIC1"/>
<sequence>MHFFTFLASSLSLLATATALNVPPYPVHDLHRRQLCNGTIALDNRTQTTTVAPGDTLRGIAARFNRGVCDIAAASNITNPNLIFQGQTIVIPPQVCFPDDTSCVAPPPTQDSPCVLGGPSFFPVKQGDDLAGIARSLNVSDAALRGANGNGTAVQPGTFLNVPICAGSSCEFGPYTIQSGDLFVDLAARFGSGSFGQILALNPNVDANALEAGTVITLSRGCRNGTEVGGR</sequence>
<accession>A0A2P8AIC1</accession>
<dbReference type="SUPFAM" id="SSF54106">
    <property type="entry name" value="LysM domain"/>
    <property type="match status" value="2"/>
</dbReference>
<dbReference type="SMART" id="SM00257">
    <property type="entry name" value="LysM"/>
    <property type="match status" value="3"/>
</dbReference>
<dbReference type="OrthoDB" id="2107166at2759"/>
<keyword evidence="1" id="KW-0732">Signal</keyword>
<feature type="domain" description="LysM" evidence="2">
    <location>
        <begin position="173"/>
        <end position="218"/>
    </location>
</feature>
<dbReference type="PROSITE" id="PS51782">
    <property type="entry name" value="LYSM"/>
    <property type="match status" value="2"/>
</dbReference>
<feature type="domain" description="LysM" evidence="2">
    <location>
        <begin position="47"/>
        <end position="91"/>
    </location>
</feature>
<reference evidence="3 4" key="1">
    <citation type="submission" date="2017-05" db="EMBL/GenBank/DDBJ databases">
        <title>Draft genome sequence of Elsinoe australis.</title>
        <authorList>
            <person name="Cheng Q."/>
        </authorList>
    </citation>
    <scope>NUCLEOTIDE SEQUENCE [LARGE SCALE GENOMIC DNA]</scope>
    <source>
        <strain evidence="3 4">NL1</strain>
    </source>
</reference>
<dbReference type="InterPro" id="IPR018392">
    <property type="entry name" value="LysM"/>
</dbReference>
<evidence type="ECO:0000256" key="1">
    <source>
        <dbReference type="SAM" id="SignalP"/>
    </source>
</evidence>
<dbReference type="PANTHER" id="PTHR33734:SF22">
    <property type="entry name" value="MEMBRANE-BOUND LYTIC MUREIN TRANSGLYCOSYLASE D"/>
    <property type="match status" value="1"/>
</dbReference>
<dbReference type="EMBL" id="NHZQ01000003">
    <property type="protein sequence ID" value="PSK60225.1"/>
    <property type="molecule type" value="Genomic_DNA"/>
</dbReference>
<dbReference type="InterPro" id="IPR036779">
    <property type="entry name" value="LysM_dom_sf"/>
</dbReference>
<feature type="signal peptide" evidence="1">
    <location>
        <begin position="1"/>
        <end position="19"/>
    </location>
</feature>
<dbReference type="Gene3D" id="3.10.350.10">
    <property type="entry name" value="LysM domain"/>
    <property type="match status" value="3"/>
</dbReference>
<dbReference type="Proteomes" id="UP000243723">
    <property type="component" value="Unassembled WGS sequence"/>
</dbReference>
<proteinExistence type="predicted"/>
<gene>
    <name evidence="3" type="ORF">B9Z65_1123</name>
</gene>